<accession>A0ABW9U2Q5</accession>
<evidence type="ECO:0000313" key="4">
    <source>
        <dbReference type="Proteomes" id="UP000467637"/>
    </source>
</evidence>
<evidence type="ECO:0008006" key="5">
    <source>
        <dbReference type="Google" id="ProtNLM"/>
    </source>
</evidence>
<evidence type="ECO:0000256" key="1">
    <source>
        <dbReference type="SAM" id="MobiDB-lite"/>
    </source>
</evidence>
<dbReference type="RefSeq" id="WP_157317516.1">
    <property type="nucleotide sequence ID" value="NZ_WSEM01000003.1"/>
</dbReference>
<evidence type="ECO:0000313" key="3">
    <source>
        <dbReference type="EMBL" id="MVQ33344.1"/>
    </source>
</evidence>
<comment type="caution">
    <text evidence="3">The sequence shown here is derived from an EMBL/GenBank/DDBJ whole genome shotgun (WGS) entry which is preliminary data.</text>
</comment>
<feature type="transmembrane region" description="Helical" evidence="2">
    <location>
        <begin position="64"/>
        <end position="83"/>
    </location>
</feature>
<protein>
    <recommendedName>
        <fullName evidence="5">Zinc finger/thioredoxin putative domain-containing protein</fullName>
    </recommendedName>
</protein>
<keyword evidence="2" id="KW-0812">Transmembrane</keyword>
<name>A0ABW9U2Q5_9BACL</name>
<keyword evidence="2" id="KW-1133">Transmembrane helix</keyword>
<organism evidence="3 4">
    <name type="scientific">Paenibacillus anseongense</name>
    <dbReference type="NCBI Taxonomy" id="2682845"/>
    <lineage>
        <taxon>Bacteria</taxon>
        <taxon>Bacillati</taxon>
        <taxon>Bacillota</taxon>
        <taxon>Bacilli</taxon>
        <taxon>Bacillales</taxon>
        <taxon>Paenibacillaceae</taxon>
        <taxon>Paenibacillus</taxon>
    </lineage>
</organism>
<feature type="compositionally biased region" description="Low complexity" evidence="1">
    <location>
        <begin position="90"/>
        <end position="111"/>
    </location>
</feature>
<keyword evidence="4" id="KW-1185">Reference proteome</keyword>
<dbReference type="Proteomes" id="UP000467637">
    <property type="component" value="Unassembled WGS sequence"/>
</dbReference>
<keyword evidence="2" id="KW-0472">Membrane</keyword>
<gene>
    <name evidence="3" type="ORF">GON05_01660</name>
</gene>
<proteinExistence type="predicted"/>
<dbReference type="EMBL" id="WSEM01000003">
    <property type="protein sequence ID" value="MVQ33344.1"/>
    <property type="molecule type" value="Genomic_DNA"/>
</dbReference>
<sequence length="246" mass="27681">MLMVNIFCPMCGINFDVEKEHIGVRIRCLNCSSTFIVEEKKVSNYKLSNKHIFENKNSKNSTKFISLIFLMAIIFPIIYFSIFESKSQTTNSNSNSNSSPKPSPTVSSHPSYPKPNNDTELIKSNRSGLGELTISNGTQKDAIAKLVVDRKAIRIVYISSHNNAKLTEIPDGEYSLFFALGDDYEPTHFSFYDAFTSEFDKKLNFQEIKEKDGTSYSTYSVTLEAVPDGNARTSSVSKNEFNELLP</sequence>
<evidence type="ECO:0000256" key="2">
    <source>
        <dbReference type="SAM" id="Phobius"/>
    </source>
</evidence>
<feature type="region of interest" description="Disordered" evidence="1">
    <location>
        <begin position="90"/>
        <end position="120"/>
    </location>
</feature>
<reference evidence="3 4" key="1">
    <citation type="submission" date="2019-12" db="EMBL/GenBank/DDBJ databases">
        <authorList>
            <person name="Huq M.A."/>
        </authorList>
    </citation>
    <scope>NUCLEOTIDE SEQUENCE [LARGE SCALE GENOMIC DNA]</scope>
    <source>
        <strain evidence="3 4">MAH-34</strain>
    </source>
</reference>